<gene>
    <name evidence="1" type="ORF">DPF_2662</name>
</gene>
<organism evidence="1 2">
    <name type="scientific">Desulfoplanes formicivorans</name>
    <dbReference type="NCBI Taxonomy" id="1592317"/>
    <lineage>
        <taxon>Bacteria</taxon>
        <taxon>Pseudomonadati</taxon>
        <taxon>Thermodesulfobacteriota</taxon>
        <taxon>Desulfovibrionia</taxon>
        <taxon>Desulfovibrionales</taxon>
        <taxon>Desulfoplanaceae</taxon>
        <taxon>Desulfoplanes</taxon>
    </lineage>
</organism>
<evidence type="ECO:0000313" key="1">
    <source>
        <dbReference type="EMBL" id="GAU09926.1"/>
    </source>
</evidence>
<dbReference type="Proteomes" id="UP000095200">
    <property type="component" value="Unassembled WGS sequence"/>
</dbReference>
<dbReference type="EMBL" id="BDFE01000022">
    <property type="protein sequence ID" value="GAU09926.1"/>
    <property type="molecule type" value="Genomic_DNA"/>
</dbReference>
<dbReference type="STRING" id="1592317.DPF_2662"/>
<dbReference type="AlphaFoldDB" id="A0A194ALM4"/>
<sequence>MAWALGLACLVHMILAALIMGEVLQTPAQHPDLIVDLSPLHVNRVTRKGGDLVVTALPGPTIKVSGGRMPATDRIGREAHQADDLLRIIRQRVMELWEPARPPGPGQALIVLDLGSHLQVHDAHVVRVTGTREFVRFMHAFARRLKGLEVPGADHPGGLRVECEFRVEE</sequence>
<proteinExistence type="predicted"/>
<accession>A0A194ALM4</accession>
<evidence type="ECO:0000313" key="2">
    <source>
        <dbReference type="Proteomes" id="UP000095200"/>
    </source>
</evidence>
<comment type="caution">
    <text evidence="1">The sequence shown here is derived from an EMBL/GenBank/DDBJ whole genome shotgun (WGS) entry which is preliminary data.</text>
</comment>
<reference evidence="2" key="1">
    <citation type="submission" date="2016-06" db="EMBL/GenBank/DDBJ databases">
        <title>Draft genome sequence of Desulfoplanes formicivorans strain Pf12B.</title>
        <authorList>
            <person name="Watanabe M."/>
            <person name="Kojima H."/>
            <person name="Fukui M."/>
        </authorList>
    </citation>
    <scope>NUCLEOTIDE SEQUENCE [LARGE SCALE GENOMIC DNA]</scope>
    <source>
        <strain evidence="2">Pf12B</strain>
    </source>
</reference>
<protein>
    <submittedName>
        <fullName evidence="1">Uncharacterized protein</fullName>
    </submittedName>
</protein>
<keyword evidence="2" id="KW-1185">Reference proteome</keyword>
<name>A0A194ALM4_9BACT</name>